<dbReference type="AlphaFoldDB" id="A0AA36CSG1"/>
<organism evidence="6 7">
    <name type="scientific">Mesorhabditis spiculigera</name>
    <dbReference type="NCBI Taxonomy" id="96644"/>
    <lineage>
        <taxon>Eukaryota</taxon>
        <taxon>Metazoa</taxon>
        <taxon>Ecdysozoa</taxon>
        <taxon>Nematoda</taxon>
        <taxon>Chromadorea</taxon>
        <taxon>Rhabditida</taxon>
        <taxon>Rhabditina</taxon>
        <taxon>Rhabditomorpha</taxon>
        <taxon>Rhabditoidea</taxon>
        <taxon>Rhabditidae</taxon>
        <taxon>Mesorhabditinae</taxon>
        <taxon>Mesorhabditis</taxon>
    </lineage>
</organism>
<dbReference type="GO" id="GO:0008237">
    <property type="term" value="F:metallopeptidase activity"/>
    <property type="evidence" value="ECO:0007669"/>
    <property type="project" value="InterPro"/>
</dbReference>
<keyword evidence="7" id="KW-1185">Reference proteome</keyword>
<keyword evidence="3" id="KW-0648">Protein biosynthesis</keyword>
<dbReference type="GO" id="GO:0031369">
    <property type="term" value="F:translation initiation factor binding"/>
    <property type="evidence" value="ECO:0007669"/>
    <property type="project" value="InterPro"/>
</dbReference>
<dbReference type="GO" id="GO:0071541">
    <property type="term" value="C:eukaryotic translation initiation factor 3 complex, eIF3m"/>
    <property type="evidence" value="ECO:0007669"/>
    <property type="project" value="TreeGrafter"/>
</dbReference>
<dbReference type="SMART" id="SM00232">
    <property type="entry name" value="JAB_MPN"/>
    <property type="match status" value="1"/>
</dbReference>
<dbReference type="EMBL" id="CATQJA010002280">
    <property type="protein sequence ID" value="CAJ0570303.1"/>
    <property type="molecule type" value="Genomic_DNA"/>
</dbReference>
<evidence type="ECO:0000259" key="4">
    <source>
        <dbReference type="PROSITE" id="PS50249"/>
    </source>
</evidence>
<dbReference type="CDD" id="cd08064">
    <property type="entry name" value="MPN_eIF3f"/>
    <property type="match status" value="1"/>
</dbReference>
<accession>A0AA36CSG1</accession>
<dbReference type="Pfam" id="PF13012">
    <property type="entry name" value="MitMem_reg"/>
    <property type="match status" value="1"/>
</dbReference>
<evidence type="ECO:0000313" key="7">
    <source>
        <dbReference type="Proteomes" id="UP001177023"/>
    </source>
</evidence>
<dbReference type="PROSITE" id="PS50249">
    <property type="entry name" value="MPN"/>
    <property type="match status" value="1"/>
</dbReference>
<evidence type="ECO:0000256" key="3">
    <source>
        <dbReference type="ARBA" id="ARBA00022917"/>
    </source>
</evidence>
<feature type="non-terminal residue" evidence="6">
    <location>
        <position position="1"/>
    </location>
</feature>
<dbReference type="GO" id="GO:0003743">
    <property type="term" value="F:translation initiation factor activity"/>
    <property type="evidence" value="ECO:0007669"/>
    <property type="project" value="UniProtKB-KW"/>
</dbReference>
<name>A0AA36CSG1_9BILA</name>
<proteinExistence type="predicted"/>
<feature type="domain" description="MPN" evidence="4">
    <location>
        <begin position="7"/>
        <end position="157"/>
    </location>
</feature>
<evidence type="ECO:0000313" key="6">
    <source>
        <dbReference type="EMBL" id="CAJ0573486.1"/>
    </source>
</evidence>
<dbReference type="PANTHER" id="PTHR10540:SF6">
    <property type="entry name" value="EUKARYOTIC TRANSLATION INITIATION FACTOR 3 SUBUNIT F"/>
    <property type="match status" value="1"/>
</dbReference>
<dbReference type="PANTHER" id="PTHR10540">
    <property type="entry name" value="EUKARYOTIC TRANSLATION INITIATION FACTOR 3 SUBUNIT F-RELATED"/>
    <property type="match status" value="1"/>
</dbReference>
<keyword evidence="1" id="KW-0963">Cytoplasm</keyword>
<sequence length="296" mass="33538">MASSLTVKVHPVVYLTIVDAYERRSRPIKANQANDKALGTLMGFYEKGAVQVTNCFAIPFNENRDQPELDDSFNQSMIHMLKRSTPTEQPVGWFYTSPDLSPACLPYHDYYSRVVYEAFGPRRETPLVILLTLDTTFSSVEDKERMPVRAYFRSKAGISGNPEPHCAIFNPLRVEMDAFPGECVALNLIQGSVEDKQREVNLDNGLSQLEKSTGQIVEWLERVLQYVDEVLARDELPADATLGRKLMDIVQTAATHLQQDKLDALVKNSLRDYMMISYLANLTKTQLSLHERMVSL</sequence>
<evidence type="ECO:0000256" key="1">
    <source>
        <dbReference type="ARBA" id="ARBA00022490"/>
    </source>
</evidence>
<dbReference type="InterPro" id="IPR037518">
    <property type="entry name" value="MPN"/>
</dbReference>
<dbReference type="InterPro" id="IPR000555">
    <property type="entry name" value="JAMM/MPN+_dom"/>
</dbReference>
<dbReference type="EMBL" id="CATQJA010002619">
    <property type="protein sequence ID" value="CAJ0573486.1"/>
    <property type="molecule type" value="Genomic_DNA"/>
</dbReference>
<dbReference type="InterPro" id="IPR024969">
    <property type="entry name" value="EIF3F/CSN6-like_C"/>
</dbReference>
<evidence type="ECO:0000313" key="5">
    <source>
        <dbReference type="EMBL" id="CAJ0570303.1"/>
    </source>
</evidence>
<dbReference type="Gene3D" id="3.40.140.10">
    <property type="entry name" value="Cytidine Deaminase, domain 2"/>
    <property type="match status" value="1"/>
</dbReference>
<dbReference type="Proteomes" id="UP001177023">
    <property type="component" value="Unassembled WGS sequence"/>
</dbReference>
<reference evidence="6" key="1">
    <citation type="submission" date="2023-06" db="EMBL/GenBank/DDBJ databases">
        <authorList>
            <person name="Delattre M."/>
        </authorList>
    </citation>
    <scope>NUCLEOTIDE SEQUENCE</scope>
    <source>
        <strain evidence="6">AF72</strain>
    </source>
</reference>
<dbReference type="InterPro" id="IPR027531">
    <property type="entry name" value="eIF3f"/>
</dbReference>
<dbReference type="Pfam" id="PF01398">
    <property type="entry name" value="JAB"/>
    <property type="match status" value="1"/>
</dbReference>
<gene>
    <name evidence="6" type="ORF">MSPICULIGERA_LOCUS11843</name>
    <name evidence="5" type="ORF">MSPICULIGERA_LOCUS8747</name>
</gene>
<keyword evidence="2" id="KW-0396">Initiation factor</keyword>
<evidence type="ECO:0000256" key="2">
    <source>
        <dbReference type="ARBA" id="ARBA00022540"/>
    </source>
</evidence>
<protein>
    <recommendedName>
        <fullName evidence="4">MPN domain-containing protein</fullName>
    </recommendedName>
</protein>
<comment type="caution">
    <text evidence="6">The sequence shown here is derived from an EMBL/GenBank/DDBJ whole genome shotgun (WGS) entry which is preliminary data.</text>
</comment>